<dbReference type="EC" id="3.1.1.2" evidence="7"/>
<dbReference type="Proteomes" id="UP000230750">
    <property type="component" value="Unassembled WGS sequence"/>
</dbReference>
<keyword evidence="3 7" id="KW-1015">Disulfide bond</keyword>
<name>A0A2G8K179_STIJA</name>
<keyword evidence="2 7" id="KW-0378">Hydrolase</keyword>
<comment type="catalytic activity">
    <reaction evidence="7">
        <text>a phenyl acetate + H2O = a phenol + acetate + H(+)</text>
        <dbReference type="Rhea" id="RHEA:17309"/>
        <dbReference type="ChEBI" id="CHEBI:15377"/>
        <dbReference type="ChEBI" id="CHEBI:15378"/>
        <dbReference type="ChEBI" id="CHEBI:30089"/>
        <dbReference type="ChEBI" id="CHEBI:33853"/>
        <dbReference type="ChEBI" id="CHEBI:140310"/>
        <dbReference type="EC" id="3.1.1.2"/>
    </reaction>
</comment>
<dbReference type="OrthoDB" id="423498at2759"/>
<evidence type="ECO:0000313" key="9">
    <source>
        <dbReference type="Proteomes" id="UP000230750"/>
    </source>
</evidence>
<evidence type="ECO:0000256" key="1">
    <source>
        <dbReference type="ARBA" id="ARBA00008595"/>
    </source>
</evidence>
<evidence type="ECO:0000256" key="2">
    <source>
        <dbReference type="ARBA" id="ARBA00022801"/>
    </source>
</evidence>
<keyword evidence="9" id="KW-1185">Reference proteome</keyword>
<dbReference type="InterPro" id="IPR051288">
    <property type="entry name" value="Serum_paraoxonase/arylesterase"/>
</dbReference>
<feature type="binding site" evidence="6">
    <location>
        <position position="287"/>
    </location>
    <ligand>
        <name>Ca(2+)</name>
        <dbReference type="ChEBI" id="CHEBI:29108"/>
        <label>1</label>
        <note>catalytic</note>
    </ligand>
</feature>
<keyword evidence="4 7" id="KW-0325">Glycoprotein</keyword>
<dbReference type="SUPFAM" id="SSF63829">
    <property type="entry name" value="Calcium-dependent phosphotriesterase"/>
    <property type="match status" value="1"/>
</dbReference>
<reference evidence="8 9" key="1">
    <citation type="journal article" date="2017" name="PLoS Biol.">
        <title>The sea cucumber genome provides insights into morphological evolution and visceral regeneration.</title>
        <authorList>
            <person name="Zhang X."/>
            <person name="Sun L."/>
            <person name="Yuan J."/>
            <person name="Sun Y."/>
            <person name="Gao Y."/>
            <person name="Zhang L."/>
            <person name="Li S."/>
            <person name="Dai H."/>
            <person name="Hamel J.F."/>
            <person name="Liu C."/>
            <person name="Yu Y."/>
            <person name="Liu S."/>
            <person name="Lin W."/>
            <person name="Guo K."/>
            <person name="Jin S."/>
            <person name="Xu P."/>
            <person name="Storey K.B."/>
            <person name="Huan P."/>
            <person name="Zhang T."/>
            <person name="Zhou Y."/>
            <person name="Zhang J."/>
            <person name="Lin C."/>
            <person name="Li X."/>
            <person name="Xing L."/>
            <person name="Huo D."/>
            <person name="Sun M."/>
            <person name="Wang L."/>
            <person name="Mercier A."/>
            <person name="Li F."/>
            <person name="Yang H."/>
            <person name="Xiang J."/>
        </authorList>
    </citation>
    <scope>NUCLEOTIDE SEQUENCE [LARGE SCALE GENOMIC DNA]</scope>
    <source>
        <strain evidence="8">Shaxun</strain>
        <tissue evidence="8">Muscle</tissue>
    </source>
</reference>
<dbReference type="Gene3D" id="2.120.10.30">
    <property type="entry name" value="TolB, C-terminal domain"/>
    <property type="match status" value="1"/>
</dbReference>
<gene>
    <name evidence="8" type="ORF">BSL78_21393</name>
</gene>
<dbReference type="GO" id="GO:0046872">
    <property type="term" value="F:metal ion binding"/>
    <property type="evidence" value="ECO:0007669"/>
    <property type="project" value="UniProtKB-KW"/>
</dbReference>
<feature type="binding site" evidence="6">
    <location>
        <position position="242"/>
    </location>
    <ligand>
        <name>Ca(2+)</name>
        <dbReference type="ChEBI" id="CHEBI:29108"/>
        <label>1</label>
        <note>catalytic</note>
    </ligand>
</feature>
<sequence>MSPKTEHCSIQCIRLCVRVQGLAVPVSSLKTSLGQSPFDLYLPVATPHSLLVTPHYVVEDHYTRDFCGLGLADNGLCLFHGSSSNDTYTLARPLSESGPNKVWCRSQIFLFDFNKPDGDAKELELIGDVRLASPHGISLWEDKEGIQIFVVDHRLTEDTIEIFRFEPPLSLRHTRTIHNPLFANLNDVIATGDSSFYVTNVASVRDGPLLTISFLLQLSTGSVVYYDGVTARQVAGNGKILNGITSSSDGRFIFVSYMVDEAIVVFRREGDGSLMRVQTISLSAIPDNLFYDPATGDLLASCGIPIGFFTMITDYGHKAPSHLLRIRPLSGERRDNPFETYNIVELFADDGNLLSVSSSAALFQDKLLLGSVLEKAALCEIKYAND</sequence>
<dbReference type="PANTHER" id="PTHR11799:SF12">
    <property type="entry name" value="PARAOXONASE-RELATED"/>
    <property type="match status" value="1"/>
</dbReference>
<accession>A0A2G8K179</accession>
<dbReference type="GO" id="GO:0004064">
    <property type="term" value="F:arylesterase activity"/>
    <property type="evidence" value="ECO:0007669"/>
    <property type="project" value="UniProtKB-UniRule"/>
</dbReference>
<feature type="binding site" evidence="6">
    <location>
        <position position="288"/>
    </location>
    <ligand>
        <name>Ca(2+)</name>
        <dbReference type="ChEBI" id="CHEBI:29108"/>
        <label>1</label>
        <note>catalytic</note>
    </ligand>
</feature>
<dbReference type="InterPro" id="IPR011042">
    <property type="entry name" value="6-blade_b-propeller_TolB-like"/>
</dbReference>
<evidence type="ECO:0000256" key="3">
    <source>
        <dbReference type="ARBA" id="ARBA00023157"/>
    </source>
</evidence>
<dbReference type="PANTHER" id="PTHR11799">
    <property type="entry name" value="PARAOXONASE"/>
    <property type="match status" value="1"/>
</dbReference>
<comment type="cofactor">
    <cofactor evidence="6 7">
        <name>Ca(2+)</name>
        <dbReference type="ChEBI" id="CHEBI:29108"/>
    </cofactor>
    <text evidence="6 7">Binds 2 calcium ions per subunit.</text>
</comment>
<feature type="active site" description="Proton acceptor" evidence="5">
    <location>
        <position position="135"/>
    </location>
</feature>
<feature type="binding site" evidence="6">
    <location>
        <position position="137"/>
    </location>
    <ligand>
        <name>Ca(2+)</name>
        <dbReference type="ChEBI" id="CHEBI:29108"/>
        <label>1</label>
        <note>catalytic</note>
    </ligand>
</feature>
<dbReference type="PRINTS" id="PR01785">
    <property type="entry name" value="PARAOXONASE"/>
</dbReference>
<comment type="similarity">
    <text evidence="1 7">Belongs to the paraoxonase family.</text>
</comment>
<evidence type="ECO:0000256" key="4">
    <source>
        <dbReference type="ARBA" id="ARBA00023180"/>
    </source>
</evidence>
<dbReference type="AlphaFoldDB" id="A0A2G8K179"/>
<comment type="caution">
    <text evidence="8">The sequence shown here is derived from an EMBL/GenBank/DDBJ whole genome shotgun (WGS) entry which is preliminary data.</text>
</comment>
<evidence type="ECO:0000256" key="5">
    <source>
        <dbReference type="PIRSR" id="PIRSR602640-1"/>
    </source>
</evidence>
<organism evidence="8 9">
    <name type="scientific">Stichopus japonicus</name>
    <name type="common">Sea cucumber</name>
    <dbReference type="NCBI Taxonomy" id="307972"/>
    <lineage>
        <taxon>Eukaryota</taxon>
        <taxon>Metazoa</taxon>
        <taxon>Echinodermata</taxon>
        <taxon>Eleutherozoa</taxon>
        <taxon>Echinozoa</taxon>
        <taxon>Holothuroidea</taxon>
        <taxon>Aspidochirotacea</taxon>
        <taxon>Aspidochirotida</taxon>
        <taxon>Stichopodidae</taxon>
        <taxon>Apostichopus</taxon>
    </lineage>
</organism>
<dbReference type="InterPro" id="IPR002640">
    <property type="entry name" value="Arylesterase"/>
</dbReference>
<keyword evidence="6 7" id="KW-0479">Metal-binding</keyword>
<evidence type="ECO:0000256" key="6">
    <source>
        <dbReference type="PIRSR" id="PIRSR602640-2"/>
    </source>
</evidence>
<dbReference type="EMBL" id="MRZV01000991">
    <property type="protein sequence ID" value="PIK41752.1"/>
    <property type="molecule type" value="Genomic_DNA"/>
</dbReference>
<feature type="binding site" evidence="6">
    <location>
        <position position="187"/>
    </location>
    <ligand>
        <name>Ca(2+)</name>
        <dbReference type="ChEBI" id="CHEBI:29108"/>
        <label>1</label>
        <note>catalytic</note>
    </ligand>
</feature>
<feature type="binding site" evidence="6">
    <location>
        <position position="186"/>
    </location>
    <ligand>
        <name>Ca(2+)</name>
        <dbReference type="ChEBI" id="CHEBI:29108"/>
        <label>1</label>
        <note>catalytic</note>
    </ligand>
</feature>
<evidence type="ECO:0000313" key="8">
    <source>
        <dbReference type="EMBL" id="PIK41752.1"/>
    </source>
</evidence>
<proteinExistence type="inferred from homology"/>
<evidence type="ECO:0000256" key="7">
    <source>
        <dbReference type="RuleBase" id="RU368025"/>
    </source>
</evidence>
<keyword evidence="6 7" id="KW-0106">Calcium</keyword>
<dbReference type="Pfam" id="PF01731">
    <property type="entry name" value="Arylesterase"/>
    <property type="match status" value="1"/>
</dbReference>
<protein>
    <recommendedName>
        <fullName evidence="7">Paraoxonase</fullName>
        <ecNumber evidence="7">3.1.1.2</ecNumber>
    </recommendedName>
</protein>